<organism evidence="1 2">
    <name type="scientific">Ameca splendens</name>
    <dbReference type="NCBI Taxonomy" id="208324"/>
    <lineage>
        <taxon>Eukaryota</taxon>
        <taxon>Metazoa</taxon>
        <taxon>Chordata</taxon>
        <taxon>Craniata</taxon>
        <taxon>Vertebrata</taxon>
        <taxon>Euteleostomi</taxon>
        <taxon>Actinopterygii</taxon>
        <taxon>Neopterygii</taxon>
        <taxon>Teleostei</taxon>
        <taxon>Neoteleostei</taxon>
        <taxon>Acanthomorphata</taxon>
        <taxon>Ovalentaria</taxon>
        <taxon>Atherinomorphae</taxon>
        <taxon>Cyprinodontiformes</taxon>
        <taxon>Goodeidae</taxon>
        <taxon>Ameca</taxon>
    </lineage>
</organism>
<dbReference type="EMBL" id="JAHRIP010081140">
    <property type="protein sequence ID" value="MEQ2312958.1"/>
    <property type="molecule type" value="Genomic_DNA"/>
</dbReference>
<reference evidence="1 2" key="1">
    <citation type="submission" date="2021-06" db="EMBL/GenBank/DDBJ databases">
        <authorList>
            <person name="Palmer J.M."/>
        </authorList>
    </citation>
    <scope>NUCLEOTIDE SEQUENCE [LARGE SCALE GENOMIC DNA]</scope>
    <source>
        <strain evidence="1 2">AS_MEX2019</strain>
        <tissue evidence="1">Muscle</tissue>
    </source>
</reference>
<accession>A0ABV1A334</accession>
<feature type="non-terminal residue" evidence="1">
    <location>
        <position position="108"/>
    </location>
</feature>
<name>A0ABV1A334_9TELE</name>
<sequence length="108" mass="12371">MCNFKYVSKTLAFKHQVQQMYHYKHNLIISKKISVNNAYLVSVGSLKKPDVLLSHLRLALENDISLTTTIYLSHSVDVYSKVYTAGSILPLRTDHRKEPLFGEVVHIL</sequence>
<dbReference type="Proteomes" id="UP001469553">
    <property type="component" value="Unassembled WGS sequence"/>
</dbReference>
<proteinExistence type="predicted"/>
<protein>
    <submittedName>
        <fullName evidence="1">Uncharacterized protein</fullName>
    </submittedName>
</protein>
<keyword evidence="2" id="KW-1185">Reference proteome</keyword>
<evidence type="ECO:0000313" key="2">
    <source>
        <dbReference type="Proteomes" id="UP001469553"/>
    </source>
</evidence>
<gene>
    <name evidence="1" type="ORF">AMECASPLE_036696</name>
</gene>
<evidence type="ECO:0000313" key="1">
    <source>
        <dbReference type="EMBL" id="MEQ2312958.1"/>
    </source>
</evidence>
<comment type="caution">
    <text evidence="1">The sequence shown here is derived from an EMBL/GenBank/DDBJ whole genome shotgun (WGS) entry which is preliminary data.</text>
</comment>